<sequence length="127" mass="15657">MKLIDNFVEKFHNYSLPAPEKCFVLEEGDELYINKWIKNGKINGKMKDIFEWIEKKYLSNKKQLEKTDKKKFDELIRRFYLKNWRIILLMCNYQAKYRYYSKVIISIKDKSFSEMKNKDFLKLFENN</sequence>
<name>A0A0A2B4V6_PROMR</name>
<dbReference type="RefSeq" id="WP_032517475.1">
    <property type="nucleotide sequence ID" value="NZ_JNAR01000012.1"/>
</dbReference>
<dbReference type="AlphaFoldDB" id="A0A0A2B4V6"/>
<accession>A0A0A2B4V6</accession>
<protein>
    <submittedName>
        <fullName evidence="1">Uncharacterized protein</fullName>
    </submittedName>
</protein>
<dbReference type="Proteomes" id="UP000030481">
    <property type="component" value="Unassembled WGS sequence"/>
</dbReference>
<comment type="caution">
    <text evidence="1">The sequence shown here is derived from an EMBL/GenBank/DDBJ whole genome shotgun (WGS) entry which is preliminary data.</text>
</comment>
<reference evidence="2" key="1">
    <citation type="journal article" date="2014" name="Sci. Data">
        <title>Genomes of diverse isolates of the marine cyanobacterium Prochlorococcus.</title>
        <authorList>
            <person name="Biller S."/>
            <person name="Berube P."/>
            <person name="Thompson J."/>
            <person name="Kelly L."/>
            <person name="Roggensack S."/>
            <person name="Awad L."/>
            <person name="Roache-Johnson K."/>
            <person name="Ding H."/>
            <person name="Giovannoni S.J."/>
            <person name="Moore L.R."/>
            <person name="Chisholm S.W."/>
        </authorList>
    </citation>
    <scope>NUCLEOTIDE SEQUENCE [LARGE SCALE GENOMIC DNA]</scope>
</reference>
<gene>
    <name evidence="1" type="ORF">EV01_0907</name>
</gene>
<evidence type="ECO:0000313" key="2">
    <source>
        <dbReference type="Proteomes" id="UP000030481"/>
    </source>
</evidence>
<organism evidence="1 2">
    <name type="scientific">Prochlorococcus marinus str. MIT 9401</name>
    <dbReference type="NCBI Taxonomy" id="167551"/>
    <lineage>
        <taxon>Bacteria</taxon>
        <taxon>Bacillati</taxon>
        <taxon>Cyanobacteriota</taxon>
        <taxon>Cyanophyceae</taxon>
        <taxon>Synechococcales</taxon>
        <taxon>Prochlorococcaceae</taxon>
        <taxon>Prochlorococcus</taxon>
    </lineage>
</organism>
<dbReference type="EMBL" id="JNAR01000012">
    <property type="protein sequence ID" value="KGG07830.1"/>
    <property type="molecule type" value="Genomic_DNA"/>
</dbReference>
<evidence type="ECO:0000313" key="1">
    <source>
        <dbReference type="EMBL" id="KGG07830.1"/>
    </source>
</evidence>
<proteinExistence type="predicted"/>